<comment type="similarity">
    <text evidence="2">Belongs to the Tdpoz family.</text>
</comment>
<evidence type="ECO:0000256" key="1">
    <source>
        <dbReference type="ARBA" id="ARBA00004906"/>
    </source>
</evidence>
<feature type="domain" description="BPM/SPOP BACK" evidence="3">
    <location>
        <begin position="40"/>
        <end position="81"/>
    </location>
</feature>
<accession>A0AAV5DZH5</accession>
<proteinExistence type="inferred from homology"/>
<comment type="caution">
    <text evidence="4">The sequence shown here is derived from an EMBL/GenBank/DDBJ whole genome shotgun (WGS) entry which is preliminary data.</text>
</comment>
<evidence type="ECO:0000259" key="3">
    <source>
        <dbReference type="Pfam" id="PF24570"/>
    </source>
</evidence>
<evidence type="ECO:0000313" key="5">
    <source>
        <dbReference type="Proteomes" id="UP001054889"/>
    </source>
</evidence>
<dbReference type="Pfam" id="PF24570">
    <property type="entry name" value="BACK_BPM_SPOP"/>
    <property type="match status" value="1"/>
</dbReference>
<dbReference type="AlphaFoldDB" id="A0AAV5DZH5"/>
<gene>
    <name evidence="4" type="primary">gb02622</name>
    <name evidence="4" type="ORF">PR202_gb02622</name>
</gene>
<organism evidence="4 5">
    <name type="scientific">Eleusine coracana subsp. coracana</name>
    <dbReference type="NCBI Taxonomy" id="191504"/>
    <lineage>
        <taxon>Eukaryota</taxon>
        <taxon>Viridiplantae</taxon>
        <taxon>Streptophyta</taxon>
        <taxon>Embryophyta</taxon>
        <taxon>Tracheophyta</taxon>
        <taxon>Spermatophyta</taxon>
        <taxon>Magnoliopsida</taxon>
        <taxon>Liliopsida</taxon>
        <taxon>Poales</taxon>
        <taxon>Poaceae</taxon>
        <taxon>PACMAD clade</taxon>
        <taxon>Chloridoideae</taxon>
        <taxon>Cynodonteae</taxon>
        <taxon>Eleusininae</taxon>
        <taxon>Eleusine</taxon>
    </lineage>
</organism>
<name>A0AAV5DZH5_ELECO</name>
<protein>
    <recommendedName>
        <fullName evidence="3">BPM/SPOP BACK domain-containing protein</fullName>
    </recommendedName>
</protein>
<reference evidence="4" key="1">
    <citation type="journal article" date="2018" name="DNA Res.">
        <title>Multiple hybrid de novo genome assembly of finger millet, an orphan allotetraploid crop.</title>
        <authorList>
            <person name="Hatakeyama M."/>
            <person name="Aluri S."/>
            <person name="Balachadran M.T."/>
            <person name="Sivarajan S.R."/>
            <person name="Patrignani A."/>
            <person name="Gruter S."/>
            <person name="Poveda L."/>
            <person name="Shimizu-Inatsugi R."/>
            <person name="Baeten J."/>
            <person name="Francoijs K.J."/>
            <person name="Nataraja K.N."/>
            <person name="Reddy Y.A.N."/>
            <person name="Phadnis S."/>
            <person name="Ravikumar R.L."/>
            <person name="Schlapbach R."/>
            <person name="Sreeman S.M."/>
            <person name="Shimizu K.K."/>
        </authorList>
    </citation>
    <scope>NUCLEOTIDE SEQUENCE</scope>
</reference>
<sequence length="87" mass="10280">MADAKMDCITLHNIQPATFQILLKFMYTLLATVDMYHLDSCPELKKKCMDFFMVEKNFKKVVITEGYFRLMQCFTSIIDEIRERIGN</sequence>
<evidence type="ECO:0000313" key="4">
    <source>
        <dbReference type="EMBL" id="GJN15686.1"/>
    </source>
</evidence>
<dbReference type="Proteomes" id="UP001054889">
    <property type="component" value="Unassembled WGS sequence"/>
</dbReference>
<comment type="pathway">
    <text evidence="1">Protein modification; protein ubiquitination.</text>
</comment>
<evidence type="ECO:0000256" key="2">
    <source>
        <dbReference type="ARBA" id="ARBA00010846"/>
    </source>
</evidence>
<dbReference type="InterPro" id="IPR056423">
    <property type="entry name" value="BACK_BPM_SPOP"/>
</dbReference>
<reference evidence="4" key="2">
    <citation type="submission" date="2021-12" db="EMBL/GenBank/DDBJ databases">
        <title>Resequencing data analysis of finger millet.</title>
        <authorList>
            <person name="Hatakeyama M."/>
            <person name="Aluri S."/>
            <person name="Balachadran M.T."/>
            <person name="Sivarajan S.R."/>
            <person name="Poveda L."/>
            <person name="Shimizu-Inatsugi R."/>
            <person name="Schlapbach R."/>
            <person name="Sreeman S.M."/>
            <person name="Shimizu K.K."/>
        </authorList>
    </citation>
    <scope>NUCLEOTIDE SEQUENCE</scope>
</reference>
<dbReference type="SUPFAM" id="SSF54695">
    <property type="entry name" value="POZ domain"/>
    <property type="match status" value="1"/>
</dbReference>
<dbReference type="InterPro" id="IPR011333">
    <property type="entry name" value="SKP1/BTB/POZ_sf"/>
</dbReference>
<dbReference type="EMBL" id="BQKI01000072">
    <property type="protein sequence ID" value="GJN15686.1"/>
    <property type="molecule type" value="Genomic_DNA"/>
</dbReference>
<dbReference type="Gene3D" id="1.25.40.420">
    <property type="match status" value="1"/>
</dbReference>
<keyword evidence="5" id="KW-1185">Reference proteome</keyword>